<accession>A0A2P5YFF4</accession>
<dbReference type="PANTHER" id="PTHR11800">
    <property type="entry name" value="DNA-DIRECTED RNA POLYMERASE"/>
    <property type="match status" value="1"/>
</dbReference>
<dbReference type="EMBL" id="KZ663268">
    <property type="protein sequence ID" value="PPS14322.1"/>
    <property type="molecule type" value="Genomic_DNA"/>
</dbReference>
<dbReference type="OrthoDB" id="996765at2759"/>
<dbReference type="PANTHER" id="PTHR11800:SF2">
    <property type="entry name" value="DNA-DIRECTED RNA POLYMERASE II SUBUNIT RPB3"/>
    <property type="match status" value="1"/>
</dbReference>
<dbReference type="GO" id="GO:0003899">
    <property type="term" value="F:DNA-directed RNA polymerase activity"/>
    <property type="evidence" value="ECO:0007669"/>
    <property type="project" value="TreeGrafter"/>
</dbReference>
<sequence>MANTLNRIMIVEVLTIAIDLVKIEVKASVLNDKFIAHRLDLIPLTSQRVMFMRFLHDYDACDSDRQCEFCSIEFHLRANCMSSISVDFTNFAGYESSEQRYLGFKCVICHCLDLIVNVIPVIY</sequence>
<dbReference type="InterPro" id="IPR050518">
    <property type="entry name" value="Rpo3/RPB3_RNA_Pol_subunit"/>
</dbReference>
<gene>
    <name evidence="1" type="ORF">GOBAR_AA06266</name>
</gene>
<dbReference type="Proteomes" id="UP000239757">
    <property type="component" value="Unassembled WGS sequence"/>
</dbReference>
<evidence type="ECO:0000313" key="2">
    <source>
        <dbReference type="Proteomes" id="UP000239757"/>
    </source>
</evidence>
<reference evidence="1 2" key="1">
    <citation type="submission" date="2015-01" db="EMBL/GenBank/DDBJ databases">
        <title>Genome of allotetraploid Gossypium barbadense reveals genomic plasticity and fiber elongation in cotton evolution.</title>
        <authorList>
            <person name="Chen X."/>
            <person name="Liu X."/>
            <person name="Zhao B."/>
            <person name="Zheng H."/>
            <person name="Hu Y."/>
            <person name="Lu G."/>
            <person name="Yang C."/>
            <person name="Chen J."/>
            <person name="Shan C."/>
            <person name="Zhang L."/>
            <person name="Zhou Y."/>
            <person name="Wang L."/>
            <person name="Guo W."/>
            <person name="Bai Y."/>
            <person name="Ruan J."/>
            <person name="Shangguan X."/>
            <person name="Mao Y."/>
            <person name="Jiang J."/>
            <person name="Zhu Y."/>
            <person name="Lei J."/>
            <person name="Kang H."/>
            <person name="Chen S."/>
            <person name="He X."/>
            <person name="Wang R."/>
            <person name="Wang Y."/>
            <person name="Chen J."/>
            <person name="Wang L."/>
            <person name="Yu S."/>
            <person name="Wang B."/>
            <person name="Wei J."/>
            <person name="Song S."/>
            <person name="Lu X."/>
            <person name="Gao Z."/>
            <person name="Gu W."/>
            <person name="Deng X."/>
            <person name="Ma D."/>
            <person name="Wang S."/>
            <person name="Liang W."/>
            <person name="Fang L."/>
            <person name="Cai C."/>
            <person name="Zhu X."/>
            <person name="Zhou B."/>
            <person name="Zhang Y."/>
            <person name="Chen Z."/>
            <person name="Xu S."/>
            <person name="Zhu R."/>
            <person name="Wang S."/>
            <person name="Zhang T."/>
            <person name="Zhao G."/>
        </authorList>
    </citation>
    <scope>NUCLEOTIDE SEQUENCE [LARGE SCALE GENOMIC DNA]</scope>
    <source>
        <strain evidence="2">cv. Xinhai21</strain>
        <tissue evidence="1">Leaf</tissue>
    </source>
</reference>
<evidence type="ECO:0000313" key="1">
    <source>
        <dbReference type="EMBL" id="PPS14322.1"/>
    </source>
</evidence>
<proteinExistence type="predicted"/>
<dbReference type="GO" id="GO:0005665">
    <property type="term" value="C:RNA polymerase II, core complex"/>
    <property type="evidence" value="ECO:0007669"/>
    <property type="project" value="TreeGrafter"/>
</dbReference>
<organism evidence="1 2">
    <name type="scientific">Gossypium barbadense</name>
    <name type="common">Sea Island cotton</name>
    <name type="synonym">Hibiscus barbadensis</name>
    <dbReference type="NCBI Taxonomy" id="3634"/>
    <lineage>
        <taxon>Eukaryota</taxon>
        <taxon>Viridiplantae</taxon>
        <taxon>Streptophyta</taxon>
        <taxon>Embryophyta</taxon>
        <taxon>Tracheophyta</taxon>
        <taxon>Spermatophyta</taxon>
        <taxon>Magnoliopsida</taxon>
        <taxon>eudicotyledons</taxon>
        <taxon>Gunneridae</taxon>
        <taxon>Pentapetalae</taxon>
        <taxon>rosids</taxon>
        <taxon>malvids</taxon>
        <taxon>Malvales</taxon>
        <taxon>Malvaceae</taxon>
        <taxon>Malvoideae</taxon>
        <taxon>Gossypium</taxon>
    </lineage>
</organism>
<name>A0A2P5YFF4_GOSBA</name>
<dbReference type="SUPFAM" id="SSF56553">
    <property type="entry name" value="Insert subdomain of RNA polymerase alpha subunit"/>
    <property type="match status" value="1"/>
</dbReference>
<dbReference type="GO" id="GO:0006366">
    <property type="term" value="P:transcription by RNA polymerase II"/>
    <property type="evidence" value="ECO:0007669"/>
    <property type="project" value="TreeGrafter"/>
</dbReference>
<dbReference type="Gene3D" id="2.170.120.12">
    <property type="entry name" value="DNA-directed RNA polymerase, insert domain"/>
    <property type="match status" value="1"/>
</dbReference>
<dbReference type="InterPro" id="IPR036643">
    <property type="entry name" value="RNApol_insert_sf"/>
</dbReference>
<dbReference type="AlphaFoldDB" id="A0A2P5YFF4"/>
<protein>
    <submittedName>
        <fullName evidence="1">Uncharacterized protein</fullName>
    </submittedName>
</protein>